<evidence type="ECO:0000256" key="6">
    <source>
        <dbReference type="ARBA" id="ARBA00023134"/>
    </source>
</evidence>
<evidence type="ECO:0000256" key="7">
    <source>
        <dbReference type="ARBA" id="ARBA00024731"/>
    </source>
</evidence>
<dbReference type="InterPro" id="IPR035647">
    <property type="entry name" value="EFG_III/V"/>
</dbReference>
<organism evidence="10">
    <name type="scientific">uncultured Desulfobacterium sp</name>
    <dbReference type="NCBI Taxonomy" id="201089"/>
    <lineage>
        <taxon>Bacteria</taxon>
        <taxon>Pseudomonadati</taxon>
        <taxon>Thermodesulfobacteriota</taxon>
        <taxon>Desulfobacteria</taxon>
        <taxon>Desulfobacterales</taxon>
        <taxon>Desulfobacteriaceae</taxon>
        <taxon>Desulfobacterium</taxon>
        <taxon>environmental samples</taxon>
    </lineage>
</organism>
<dbReference type="FunFam" id="3.30.230.10:FF:000003">
    <property type="entry name" value="Elongation factor G"/>
    <property type="match status" value="1"/>
</dbReference>
<dbReference type="InterPro" id="IPR041095">
    <property type="entry name" value="EFG_II"/>
</dbReference>
<dbReference type="PANTHER" id="PTHR43261:SF7">
    <property type="entry name" value="ELONGATION FACTOR G-LIKE PROTEIN"/>
    <property type="match status" value="1"/>
</dbReference>
<dbReference type="GO" id="GO:0003924">
    <property type="term" value="F:GTPase activity"/>
    <property type="evidence" value="ECO:0007669"/>
    <property type="project" value="InterPro"/>
</dbReference>
<dbReference type="SUPFAM" id="SSF50447">
    <property type="entry name" value="Translation proteins"/>
    <property type="match status" value="1"/>
</dbReference>
<dbReference type="AlphaFoldDB" id="A0A445MWN1"/>
<dbReference type="GO" id="GO:0003746">
    <property type="term" value="F:translation elongation factor activity"/>
    <property type="evidence" value="ECO:0007669"/>
    <property type="project" value="UniProtKB-UniRule"/>
</dbReference>
<evidence type="ECO:0000256" key="3">
    <source>
        <dbReference type="ARBA" id="ARBA00022741"/>
    </source>
</evidence>
<dbReference type="Gene3D" id="3.40.50.300">
    <property type="entry name" value="P-loop containing nucleotide triphosphate hydrolases"/>
    <property type="match status" value="1"/>
</dbReference>
<evidence type="ECO:0000256" key="8">
    <source>
        <dbReference type="NCBIfam" id="TIGR00484"/>
    </source>
</evidence>
<dbReference type="InterPro" id="IPR005517">
    <property type="entry name" value="Transl_elong_EFG/EF2_IV"/>
</dbReference>
<evidence type="ECO:0000256" key="5">
    <source>
        <dbReference type="ARBA" id="ARBA00022917"/>
    </source>
</evidence>
<dbReference type="CDD" id="cd01434">
    <property type="entry name" value="EFG_mtEFG1_IV"/>
    <property type="match status" value="1"/>
</dbReference>
<dbReference type="NCBIfam" id="TIGR00231">
    <property type="entry name" value="small_GTP"/>
    <property type="match status" value="1"/>
</dbReference>
<evidence type="ECO:0000256" key="1">
    <source>
        <dbReference type="ARBA" id="ARBA00005870"/>
    </source>
</evidence>
<name>A0A445MWN1_9BACT</name>
<proteinExistence type="inferred from homology"/>
<dbReference type="InterPro" id="IPR000640">
    <property type="entry name" value="EFG_V-like"/>
</dbReference>
<keyword evidence="6" id="KW-0342">GTP-binding</keyword>
<keyword evidence="4 10" id="KW-0251">Elongation factor</keyword>
<dbReference type="SMART" id="SM00889">
    <property type="entry name" value="EFG_IV"/>
    <property type="match status" value="1"/>
</dbReference>
<dbReference type="Pfam" id="PF03764">
    <property type="entry name" value="EFG_IV"/>
    <property type="match status" value="1"/>
</dbReference>
<dbReference type="Pfam" id="PF00009">
    <property type="entry name" value="GTP_EFTU"/>
    <property type="match status" value="1"/>
</dbReference>
<evidence type="ECO:0000256" key="2">
    <source>
        <dbReference type="ARBA" id="ARBA00017872"/>
    </source>
</evidence>
<keyword evidence="3" id="KW-0547">Nucleotide-binding</keyword>
<dbReference type="SUPFAM" id="SSF54211">
    <property type="entry name" value="Ribosomal protein S5 domain 2-like"/>
    <property type="match status" value="1"/>
</dbReference>
<dbReference type="PRINTS" id="PR00315">
    <property type="entry name" value="ELONGATNFCT"/>
</dbReference>
<dbReference type="Gene3D" id="3.30.230.10">
    <property type="match status" value="1"/>
</dbReference>
<dbReference type="InterPro" id="IPR035649">
    <property type="entry name" value="EFG_V"/>
</dbReference>
<dbReference type="Gene3D" id="3.30.70.870">
    <property type="entry name" value="Elongation Factor G (Translational Gtpase), domain 3"/>
    <property type="match status" value="1"/>
</dbReference>
<dbReference type="SMART" id="SM00838">
    <property type="entry name" value="EFG_C"/>
    <property type="match status" value="1"/>
</dbReference>
<protein>
    <recommendedName>
        <fullName evidence="2 8">Elongation factor G</fullName>
    </recommendedName>
</protein>
<dbReference type="SUPFAM" id="SSF52540">
    <property type="entry name" value="P-loop containing nucleoside triphosphate hydrolases"/>
    <property type="match status" value="1"/>
</dbReference>
<dbReference type="Pfam" id="PF22042">
    <property type="entry name" value="EF-G_D2"/>
    <property type="match status" value="1"/>
</dbReference>
<dbReference type="InterPro" id="IPR009000">
    <property type="entry name" value="Transl_B-barrel_sf"/>
</dbReference>
<dbReference type="NCBIfam" id="NF009891">
    <property type="entry name" value="PRK13351.1-1"/>
    <property type="match status" value="1"/>
</dbReference>
<dbReference type="InterPro" id="IPR020568">
    <property type="entry name" value="Ribosomal_Su5_D2-typ_SF"/>
</dbReference>
<dbReference type="CDD" id="cd03713">
    <property type="entry name" value="EFG_mtEFG_C"/>
    <property type="match status" value="1"/>
</dbReference>
<dbReference type="Gene3D" id="2.40.30.10">
    <property type="entry name" value="Translation factors"/>
    <property type="match status" value="1"/>
</dbReference>
<dbReference type="PROSITE" id="PS51722">
    <property type="entry name" value="G_TR_2"/>
    <property type="match status" value="1"/>
</dbReference>
<feature type="domain" description="Tr-type G" evidence="9">
    <location>
        <begin position="6"/>
        <end position="280"/>
    </location>
</feature>
<comment type="similarity">
    <text evidence="1">Belongs to the TRAFAC class translation factor GTPase superfamily. Classic translation factor GTPase family. EF-G/EF-2 subfamily.</text>
</comment>
<dbReference type="CDD" id="cd04088">
    <property type="entry name" value="EFG_mtEFG_II"/>
    <property type="match status" value="1"/>
</dbReference>
<keyword evidence="5" id="KW-0648">Protein biosynthesis</keyword>
<comment type="function">
    <text evidence="7">Catalyzes the GTP-dependent ribosomal translocation step during translation elongation. During this step, the ribosome changes from the pre-translocational (PRE) to the post-translocational (POST) state as the newly formed A-site-bound peptidyl-tRNA and P-site-bound deacylated tRNA move to the P and E sites, respectively. Catalyzes the coordinated movement of the two tRNA molecules, the mRNA and conformational changes in the ribosome.</text>
</comment>
<dbReference type="CDD" id="cd16262">
    <property type="entry name" value="EFG_III"/>
    <property type="match status" value="1"/>
</dbReference>
<dbReference type="Gene3D" id="3.30.70.240">
    <property type="match status" value="1"/>
</dbReference>
<dbReference type="Pfam" id="PF00679">
    <property type="entry name" value="EFG_C"/>
    <property type="match status" value="1"/>
</dbReference>
<dbReference type="InterPro" id="IPR004540">
    <property type="entry name" value="Transl_elong_EFG/EF2"/>
</dbReference>
<dbReference type="CDD" id="cd04170">
    <property type="entry name" value="EF-G_bact"/>
    <property type="match status" value="1"/>
</dbReference>
<dbReference type="NCBIfam" id="TIGR00484">
    <property type="entry name" value="EF-G"/>
    <property type="match status" value="1"/>
</dbReference>
<dbReference type="GO" id="GO:0032790">
    <property type="term" value="P:ribosome disassembly"/>
    <property type="evidence" value="ECO:0007669"/>
    <property type="project" value="TreeGrafter"/>
</dbReference>
<reference evidence="10" key="1">
    <citation type="submission" date="2018-01" db="EMBL/GenBank/DDBJ databases">
        <authorList>
            <person name="Regsiter A."/>
            <person name="William W."/>
        </authorList>
    </citation>
    <scope>NUCLEOTIDE SEQUENCE</scope>
    <source>
        <strain evidence="10">TRIP AH-1</strain>
    </source>
</reference>
<sequence>MAKKTELLKNVALIAHGGSGKTSLAEAILFAGKATTRLGRVDDGTSNFDYEPEEIKRSITISTSFHHCTWKKSTINIIDTPGDDNFLSDTRLSLQAADGVVVVIDATAGVKIGTEKVWKFSEEQNLPRLVFINKMDRERADFYKVIEEVAGTFDVKITPLFLPIGAEDSFAGVVDLVRMKAYFCKKDGSGEFDTTDIPSDMEDDAAQWREKMVENVVEVNDELMEKYLDGQELSPKELEETLIHGIKTGAVIPAVCGSATLGMGVAQVMDIIVQAFPSPSDRATRKGVKPNSDEEIDLAAEADAPFSSLVFKTVADPFAGRLTILRIFSGTLKADSTVYNPNKGIKEKFGQLFVLEGKKQQAIEEAGPGDIVAIPKLKETTTGDTLCSEGAPIIYKPVDSLPPVISYAVEAKVKGSEDKVFSSLTKLLEEDPTLRLERDQATADTILSGTGQIHLEAICEKLNRKFGIEVVLKPVKVPYRETIKKPVKGVVYRHKKQSGGRGQFAEVHFDVFPLDRGKGFEFHEDLTGMNVPRNFVPAVEKGLVEALPKGILAGYPVVDLKVRFYDGKSHEVDSSEMAFKIAASMCLKKAVQDAAPILLEPIMKMEITVPDDVMGDVMGDLNGRRGKVVGMDAQGKYQVIKAEAPMSEVLRYALDLNSISGGRGTFKMERSHYEELPAQLAEKVIAASQEKE</sequence>
<gene>
    <name evidence="10" type="primary">fusA</name>
    <name evidence="10" type="ORF">PITCH_A2030022</name>
</gene>
<dbReference type="SUPFAM" id="SSF54980">
    <property type="entry name" value="EF-G C-terminal domain-like"/>
    <property type="match status" value="2"/>
</dbReference>
<dbReference type="InterPro" id="IPR009022">
    <property type="entry name" value="EFG_III"/>
</dbReference>
<dbReference type="InterPro" id="IPR000795">
    <property type="entry name" value="T_Tr_GTP-bd_dom"/>
</dbReference>
<dbReference type="PANTHER" id="PTHR43261">
    <property type="entry name" value="TRANSLATION ELONGATION FACTOR G-RELATED"/>
    <property type="match status" value="1"/>
</dbReference>
<dbReference type="Pfam" id="PF14492">
    <property type="entry name" value="EFG_III"/>
    <property type="match status" value="1"/>
</dbReference>
<dbReference type="EMBL" id="OJIN01000117">
    <property type="protein sequence ID" value="SPD73878.1"/>
    <property type="molecule type" value="Genomic_DNA"/>
</dbReference>
<dbReference type="InterPro" id="IPR053905">
    <property type="entry name" value="EF-G-like_DII"/>
</dbReference>
<dbReference type="NCBIfam" id="NF009381">
    <property type="entry name" value="PRK12740.1-5"/>
    <property type="match status" value="1"/>
</dbReference>
<dbReference type="GO" id="GO:0005525">
    <property type="term" value="F:GTP binding"/>
    <property type="evidence" value="ECO:0007669"/>
    <property type="project" value="UniProtKB-UniRule"/>
</dbReference>
<accession>A0A445MWN1</accession>
<evidence type="ECO:0000313" key="10">
    <source>
        <dbReference type="EMBL" id="SPD73878.1"/>
    </source>
</evidence>
<evidence type="ECO:0000256" key="4">
    <source>
        <dbReference type="ARBA" id="ARBA00022768"/>
    </source>
</evidence>
<evidence type="ECO:0000259" key="9">
    <source>
        <dbReference type="PROSITE" id="PS51722"/>
    </source>
</evidence>
<dbReference type="InterPro" id="IPR014721">
    <property type="entry name" value="Ribsml_uS5_D2-typ_fold_subgr"/>
</dbReference>
<dbReference type="NCBIfam" id="NF009379">
    <property type="entry name" value="PRK12740.1-3"/>
    <property type="match status" value="1"/>
</dbReference>
<dbReference type="InterPro" id="IPR027417">
    <property type="entry name" value="P-loop_NTPase"/>
</dbReference>
<dbReference type="InterPro" id="IPR047872">
    <property type="entry name" value="EFG_IV"/>
</dbReference>
<dbReference type="InterPro" id="IPR005225">
    <property type="entry name" value="Small_GTP-bd"/>
</dbReference>
<dbReference type="FunFam" id="3.30.70.240:FF:000001">
    <property type="entry name" value="Elongation factor G"/>
    <property type="match status" value="1"/>
</dbReference>